<dbReference type="NCBIfam" id="TIGR04256">
    <property type="entry name" value="GxxExxY"/>
    <property type="match status" value="1"/>
</dbReference>
<keyword evidence="2" id="KW-1185">Reference proteome</keyword>
<gene>
    <name evidence="1" type="ORF">EHW67_16085</name>
</gene>
<dbReference type="Pfam" id="PF13366">
    <property type="entry name" value="PDDEXK_3"/>
    <property type="match status" value="1"/>
</dbReference>
<organism evidence="1 2">
    <name type="scientific">Arenibacter aquaticus</name>
    <dbReference type="NCBI Taxonomy" id="2489054"/>
    <lineage>
        <taxon>Bacteria</taxon>
        <taxon>Pseudomonadati</taxon>
        <taxon>Bacteroidota</taxon>
        <taxon>Flavobacteriia</taxon>
        <taxon>Flavobacteriales</taxon>
        <taxon>Flavobacteriaceae</taxon>
        <taxon>Arenibacter</taxon>
    </lineage>
</organism>
<accession>A0A430JXZ6</accession>
<sequence>MSPLLHEEETYKIIGACINVHKALGNGFLESVYEEALEIKLIEAKIPYKKQHRLRISYNGELLDKYFIADFLCFDKIIIEIKAAEFIHKKMEAQVINYLKATKSEVGLLINFGETSLKWKRFINTPSV</sequence>
<evidence type="ECO:0000313" key="1">
    <source>
        <dbReference type="EMBL" id="RTE51729.1"/>
    </source>
</evidence>
<reference evidence="1 2" key="1">
    <citation type="submission" date="2018-11" db="EMBL/GenBank/DDBJ databases">
        <title>Arenibacter aquaticus sp.nov., a marine bacterium isolated from surface seawater in the South China Sea.</title>
        <authorList>
            <person name="Guo J."/>
            <person name="Sun J."/>
        </authorList>
    </citation>
    <scope>NUCLEOTIDE SEQUENCE [LARGE SCALE GENOMIC DNA]</scope>
    <source>
        <strain evidence="1 2">GUO666</strain>
    </source>
</reference>
<dbReference type="RefSeq" id="WP_126163414.1">
    <property type="nucleotide sequence ID" value="NZ_RQPJ01000021.1"/>
</dbReference>
<dbReference type="EMBL" id="RQPJ01000021">
    <property type="protein sequence ID" value="RTE51729.1"/>
    <property type="molecule type" value="Genomic_DNA"/>
</dbReference>
<evidence type="ECO:0000313" key="2">
    <source>
        <dbReference type="Proteomes" id="UP000267585"/>
    </source>
</evidence>
<dbReference type="InterPro" id="IPR026350">
    <property type="entry name" value="GxxExxY"/>
</dbReference>
<name>A0A430JXZ6_9FLAO</name>
<protein>
    <submittedName>
        <fullName evidence="1">GxxExxY protein</fullName>
    </submittedName>
</protein>
<dbReference type="AlphaFoldDB" id="A0A430JXZ6"/>
<dbReference type="Proteomes" id="UP000267585">
    <property type="component" value="Unassembled WGS sequence"/>
</dbReference>
<comment type="caution">
    <text evidence="1">The sequence shown here is derived from an EMBL/GenBank/DDBJ whole genome shotgun (WGS) entry which is preliminary data.</text>
</comment>
<proteinExistence type="predicted"/>
<dbReference type="OrthoDB" id="9806869at2"/>